<sequence length="221" mass="26444">MNFNLTIGYPRHSFLFTNNKMKWICNILSNQWYQSTTLPKENPLVNLHFYPLVNLTHYQQIVESMDFSYNIATFYLHYIPIHFFAWSWLANPLMQYCILKENILIAKNLPIKKNLNLCKSFFIPSGQNTLFKWNLLNSIQKRQLFFLPFLTFYLKDVQTCQTFYSLNQQLHFTGYKKANEDKWCDTVLHLDIYKVNSYAVTSFLILPLHFSLVSIPYKNIY</sequence>
<evidence type="ECO:0000313" key="1">
    <source>
        <dbReference type="EMBL" id="AGH24240.1"/>
    </source>
</evidence>
<reference evidence="1" key="3">
    <citation type="journal article" date="2013" name="Genome Biol. Evol.">
        <title>Strikingly bacteria-like and gene-rich mitochondrial genomes throughout jakobid protists.</title>
        <authorList>
            <person name="Burger G."/>
            <person name="Gray M.W."/>
            <person name="Forget L."/>
            <person name="Lang B.F."/>
        </authorList>
    </citation>
    <scope>NUCLEOTIDE SEQUENCE</scope>
    <source>
        <strain evidence="1">ATCC 50422</strain>
    </source>
</reference>
<dbReference type="AlphaFoldDB" id="M4QDL9"/>
<protein>
    <submittedName>
        <fullName evidence="1">Uncharacterized protein</fullName>
    </submittedName>
</protein>
<accession>M4QDL9</accession>
<dbReference type="GeneID" id="15333181"/>
<name>M4QDL9_JAKLI</name>
<gene>
    <name evidence="1" type="primary">orf221</name>
</gene>
<keyword evidence="1" id="KW-0496">Mitochondrion</keyword>
<reference evidence="1" key="1">
    <citation type="journal article" date="2004" name="RNA">
        <title>Mitochondrial 3' tRNA editing in the jakobid Seculamonas ecuadoriensis: a novel mechanism and implications for tRNA processing.</title>
        <authorList>
            <person name="Leigh J."/>
            <person name="Lang B.F."/>
        </authorList>
    </citation>
    <scope>NUCLEOTIDE SEQUENCE</scope>
    <source>
        <strain evidence="1">ATCC 50422</strain>
    </source>
</reference>
<reference evidence="1" key="2">
    <citation type="journal article" date="2006" name="RNA">
        <title>Hybrid E. coli--Mitochondrial ribonuclease P RNAs are catalytically active.</title>
        <authorList>
            <person name="Seif E."/>
            <person name="Cadieux A."/>
            <person name="Lang B.F."/>
        </authorList>
    </citation>
    <scope>NUCLEOTIDE SEQUENCE</scope>
    <source>
        <strain evidence="1">ATCC 50422</strain>
    </source>
</reference>
<proteinExistence type="predicted"/>
<organism evidence="1">
    <name type="scientific">Jakoba libera</name>
    <name type="common">Flagellate</name>
    <name type="synonym">Cryptobia libera</name>
    <dbReference type="NCBI Taxonomy" id="143017"/>
    <lineage>
        <taxon>Eukaryota</taxon>
        <taxon>Discoba</taxon>
        <taxon>Jakobida</taxon>
        <taxon>Histionina</taxon>
        <taxon>Jakobidae</taxon>
        <taxon>Jakoba</taxon>
    </lineage>
</organism>
<dbReference type="EMBL" id="KC353355">
    <property type="protein sequence ID" value="AGH24240.1"/>
    <property type="molecule type" value="Genomic_DNA"/>
</dbReference>
<dbReference type="RefSeq" id="YP_007890746.1">
    <property type="nucleotide sequence ID" value="NC_021127.1"/>
</dbReference>
<geneLocation type="mitochondrion" evidence="1"/>